<dbReference type="GO" id="GO:0019288">
    <property type="term" value="P:isopentenyl diphosphate biosynthetic process, methylerythritol 4-phosphate pathway"/>
    <property type="evidence" value="ECO:0007669"/>
    <property type="project" value="UniProtKB-UniRule"/>
</dbReference>
<evidence type="ECO:0000313" key="12">
    <source>
        <dbReference type="EMBL" id="HIU28456.1"/>
    </source>
</evidence>
<dbReference type="GO" id="GO:0016114">
    <property type="term" value="P:terpenoid biosynthetic process"/>
    <property type="evidence" value="ECO:0007669"/>
    <property type="project" value="UniProtKB-UniRule"/>
</dbReference>
<evidence type="ECO:0000313" key="13">
    <source>
        <dbReference type="Proteomes" id="UP000824091"/>
    </source>
</evidence>
<evidence type="ECO:0000256" key="9">
    <source>
        <dbReference type="HAMAP-Rule" id="MF_00061"/>
    </source>
</evidence>
<evidence type="ECO:0000256" key="2">
    <source>
        <dbReference type="ARBA" id="ARBA00012052"/>
    </source>
</evidence>
<dbReference type="Gene3D" id="3.30.230.10">
    <property type="match status" value="1"/>
</dbReference>
<feature type="active site" evidence="9">
    <location>
        <position position="156"/>
    </location>
</feature>
<evidence type="ECO:0000256" key="7">
    <source>
        <dbReference type="ARBA" id="ARBA00022840"/>
    </source>
</evidence>
<accession>A0A9D1I4Z1</accession>
<comment type="caution">
    <text evidence="12">The sequence shown here is derived from an EMBL/GenBank/DDBJ whole genome shotgun (WGS) entry which is preliminary data.</text>
</comment>
<protein>
    <recommendedName>
        <fullName evidence="3 9">4-diphosphocytidyl-2-C-methyl-D-erythritol kinase</fullName>
        <shortName evidence="9">CMK</shortName>
        <ecNumber evidence="2 9">2.7.1.148</ecNumber>
    </recommendedName>
    <alternativeName>
        <fullName evidence="8 9">4-(cytidine-5'-diphospho)-2-C-methyl-D-erythritol kinase</fullName>
    </alternativeName>
</protein>
<evidence type="ECO:0000259" key="10">
    <source>
        <dbReference type="Pfam" id="PF00288"/>
    </source>
</evidence>
<keyword evidence="9" id="KW-0414">Isoprene biosynthesis</keyword>
<reference evidence="12" key="1">
    <citation type="submission" date="2020-10" db="EMBL/GenBank/DDBJ databases">
        <authorList>
            <person name="Gilroy R."/>
        </authorList>
    </citation>
    <scope>NUCLEOTIDE SEQUENCE</scope>
    <source>
        <strain evidence="12">11300</strain>
    </source>
</reference>
<dbReference type="SUPFAM" id="SSF55060">
    <property type="entry name" value="GHMP Kinase, C-terminal domain"/>
    <property type="match status" value="1"/>
</dbReference>
<dbReference type="PANTHER" id="PTHR43527">
    <property type="entry name" value="4-DIPHOSPHOCYTIDYL-2-C-METHYL-D-ERYTHRITOL KINASE, CHLOROPLASTIC"/>
    <property type="match status" value="1"/>
</dbReference>
<dbReference type="PANTHER" id="PTHR43527:SF2">
    <property type="entry name" value="4-DIPHOSPHOCYTIDYL-2-C-METHYL-D-ERYTHRITOL KINASE, CHLOROPLASTIC"/>
    <property type="match status" value="1"/>
</dbReference>
<dbReference type="InterPro" id="IPR020568">
    <property type="entry name" value="Ribosomal_Su5_D2-typ_SF"/>
</dbReference>
<dbReference type="HAMAP" id="MF_00061">
    <property type="entry name" value="IspE"/>
    <property type="match status" value="1"/>
</dbReference>
<dbReference type="InterPro" id="IPR006204">
    <property type="entry name" value="GHMP_kinase_N_dom"/>
</dbReference>
<dbReference type="Pfam" id="PF08544">
    <property type="entry name" value="GHMP_kinases_C"/>
    <property type="match status" value="1"/>
</dbReference>
<evidence type="ECO:0000259" key="11">
    <source>
        <dbReference type="Pfam" id="PF08544"/>
    </source>
</evidence>
<dbReference type="PIRSF" id="PIRSF010376">
    <property type="entry name" value="IspE"/>
    <property type="match status" value="1"/>
</dbReference>
<dbReference type="NCBIfam" id="TIGR00154">
    <property type="entry name" value="ispE"/>
    <property type="match status" value="1"/>
</dbReference>
<dbReference type="AlphaFoldDB" id="A0A9D1I4Z1"/>
<feature type="domain" description="GHMP kinase N-terminal" evidence="10">
    <location>
        <begin position="83"/>
        <end position="162"/>
    </location>
</feature>
<keyword evidence="5 9" id="KW-0547">Nucleotide-binding</keyword>
<dbReference type="InterPro" id="IPR036554">
    <property type="entry name" value="GHMP_kinase_C_sf"/>
</dbReference>
<organism evidence="12 13">
    <name type="scientific">Candidatus Fimisoma avicola</name>
    <dbReference type="NCBI Taxonomy" id="2840826"/>
    <lineage>
        <taxon>Bacteria</taxon>
        <taxon>Bacillati</taxon>
        <taxon>Bacillota</taxon>
        <taxon>Clostridia</taxon>
        <taxon>Eubacteriales</taxon>
        <taxon>Candidatus Fimisoma</taxon>
    </lineage>
</organism>
<feature type="binding site" evidence="9">
    <location>
        <begin position="114"/>
        <end position="124"/>
    </location>
    <ligand>
        <name>ATP</name>
        <dbReference type="ChEBI" id="CHEBI:30616"/>
    </ligand>
</feature>
<gene>
    <name evidence="9" type="primary">ispE</name>
    <name evidence="12" type="ORF">IAD16_08765</name>
</gene>
<comment type="catalytic activity">
    <reaction evidence="9">
        <text>4-CDP-2-C-methyl-D-erythritol + ATP = 4-CDP-2-C-methyl-D-erythritol 2-phosphate + ADP + H(+)</text>
        <dbReference type="Rhea" id="RHEA:18437"/>
        <dbReference type="ChEBI" id="CHEBI:15378"/>
        <dbReference type="ChEBI" id="CHEBI:30616"/>
        <dbReference type="ChEBI" id="CHEBI:57823"/>
        <dbReference type="ChEBI" id="CHEBI:57919"/>
        <dbReference type="ChEBI" id="CHEBI:456216"/>
        <dbReference type="EC" id="2.7.1.148"/>
    </reaction>
</comment>
<proteinExistence type="inferred from homology"/>
<name>A0A9D1I4Z1_9FIRM</name>
<evidence type="ECO:0000256" key="8">
    <source>
        <dbReference type="ARBA" id="ARBA00032554"/>
    </source>
</evidence>
<evidence type="ECO:0000256" key="6">
    <source>
        <dbReference type="ARBA" id="ARBA00022777"/>
    </source>
</evidence>
<dbReference type="Proteomes" id="UP000824091">
    <property type="component" value="Unassembled WGS sequence"/>
</dbReference>
<sequence length="309" mass="33480">MPSIKVRSFAKINISLDIKGVREDGYHELETVMQRISLCDEITVKWTPAGGSKPHTGKDSNEGGQILIGLSCNKYFLPVDERNIAYKAAALMAAEYKDRAGAGRIDIYIEKHIPVAAGLAGGSGNGAAVLIALNKLWGLGLATRELCRIGAGLGADVPFCVLVQNTGFGCALCRGIGEELSPIKNKIKKAVLLVKPSFGVSTKEVYSAIDHCRILSRPDNQAIINALKQGDQQALYKNMANVLEDYTLLQYGDVKELKIKLMSETMAEAVMMTGSGPTVFALFSRLQDAQKACADFRKQGYSAFWAKMI</sequence>
<dbReference type="Pfam" id="PF00288">
    <property type="entry name" value="GHMP_kinases_N"/>
    <property type="match status" value="1"/>
</dbReference>
<dbReference type="SUPFAM" id="SSF54211">
    <property type="entry name" value="Ribosomal protein S5 domain 2-like"/>
    <property type="match status" value="1"/>
</dbReference>
<dbReference type="Gene3D" id="3.30.70.890">
    <property type="entry name" value="GHMP kinase, C-terminal domain"/>
    <property type="match status" value="1"/>
</dbReference>
<feature type="domain" description="GHMP kinase C-terminal" evidence="11">
    <location>
        <begin position="225"/>
        <end position="301"/>
    </location>
</feature>
<keyword evidence="6 9" id="KW-0418">Kinase</keyword>
<evidence type="ECO:0000256" key="4">
    <source>
        <dbReference type="ARBA" id="ARBA00022679"/>
    </source>
</evidence>
<comment type="function">
    <text evidence="9">Catalyzes the phosphorylation of the position 2 hydroxy group of 4-diphosphocytidyl-2C-methyl-D-erythritol.</text>
</comment>
<evidence type="ECO:0000256" key="5">
    <source>
        <dbReference type="ARBA" id="ARBA00022741"/>
    </source>
</evidence>
<dbReference type="EC" id="2.7.1.148" evidence="2 9"/>
<dbReference type="InterPro" id="IPR004424">
    <property type="entry name" value="IspE"/>
</dbReference>
<keyword evidence="4 9" id="KW-0808">Transferase</keyword>
<evidence type="ECO:0000256" key="1">
    <source>
        <dbReference type="ARBA" id="ARBA00009684"/>
    </source>
</evidence>
<keyword evidence="7 9" id="KW-0067">ATP-binding</keyword>
<dbReference type="InterPro" id="IPR014721">
    <property type="entry name" value="Ribsml_uS5_D2-typ_fold_subgr"/>
</dbReference>
<dbReference type="GO" id="GO:0050515">
    <property type="term" value="F:4-(cytidine 5'-diphospho)-2-C-methyl-D-erythritol kinase activity"/>
    <property type="evidence" value="ECO:0007669"/>
    <property type="project" value="UniProtKB-UniRule"/>
</dbReference>
<feature type="active site" evidence="9">
    <location>
        <position position="11"/>
    </location>
</feature>
<dbReference type="InterPro" id="IPR013750">
    <property type="entry name" value="GHMP_kinase_C_dom"/>
</dbReference>
<reference evidence="12" key="2">
    <citation type="journal article" date="2021" name="PeerJ">
        <title>Extensive microbial diversity within the chicken gut microbiome revealed by metagenomics and culture.</title>
        <authorList>
            <person name="Gilroy R."/>
            <person name="Ravi A."/>
            <person name="Getino M."/>
            <person name="Pursley I."/>
            <person name="Horton D.L."/>
            <person name="Alikhan N.F."/>
            <person name="Baker D."/>
            <person name="Gharbi K."/>
            <person name="Hall N."/>
            <person name="Watson M."/>
            <person name="Adriaenssens E.M."/>
            <person name="Foster-Nyarko E."/>
            <person name="Jarju S."/>
            <person name="Secka A."/>
            <person name="Antonio M."/>
            <person name="Oren A."/>
            <person name="Chaudhuri R.R."/>
            <person name="La Ragione R."/>
            <person name="Hildebrand F."/>
            <person name="Pallen M.J."/>
        </authorList>
    </citation>
    <scope>NUCLEOTIDE SEQUENCE</scope>
    <source>
        <strain evidence="12">11300</strain>
    </source>
</reference>
<dbReference type="GO" id="GO:0005524">
    <property type="term" value="F:ATP binding"/>
    <property type="evidence" value="ECO:0007669"/>
    <property type="project" value="UniProtKB-UniRule"/>
</dbReference>
<evidence type="ECO:0000256" key="3">
    <source>
        <dbReference type="ARBA" id="ARBA00017473"/>
    </source>
</evidence>
<comment type="similarity">
    <text evidence="1 9">Belongs to the GHMP kinase family. IspE subfamily.</text>
</comment>
<comment type="pathway">
    <text evidence="9">Isoprenoid biosynthesis; isopentenyl diphosphate biosynthesis via DXP pathway; isopentenyl diphosphate from 1-deoxy-D-xylulose 5-phosphate: step 3/6.</text>
</comment>
<dbReference type="EMBL" id="DVMO01000135">
    <property type="protein sequence ID" value="HIU28456.1"/>
    <property type="molecule type" value="Genomic_DNA"/>
</dbReference>